<keyword evidence="1" id="KW-1133">Transmembrane helix</keyword>
<dbReference type="GO" id="GO:0005975">
    <property type="term" value="P:carbohydrate metabolic process"/>
    <property type="evidence" value="ECO:0007669"/>
    <property type="project" value="InterPro"/>
</dbReference>
<sequence>MKLEFKLTSSRIGMQFNMDGGYGSTAVGSGMLGSLGGSETVPLLITDPKPETPKWQPMSKEQLELEAGGPGWRKIRSRLVVVFWLGWLALLGASIDIIVQSPRPVAPPLLWWQRALFYRIQPILLMDAQKEVPDGIDVVCEQLPYLKSLGVKALLLEGLFHQDVSPLDLSKIAERVGTVPQIQQLLMESHNAGIKVVFDFCDLDLFGPKDSVGNNSAVPSDHTGSIQYALRFWLEQGVAGFGICDTDAAYSEKTLTEWRVLVKEFSTSDYERIVVVKQTESLPALNTSSTSVNSSLVELVMMSLLPHEHHLLSGQEVAIAVERHLSTSHGELWPSWTVGGEASPMLHRILLVLMMTLPGSPVVKYGEEIVRSPNESADMSWEREADKTIGLNDSVGEQRKLKRSALALFSSLSGSRLREETLLYGSFTFLPFNTTSLPPYSTLAPPSAPVLAFLRSWGCVHFLVLLNLGPEAQALDPAWAPSLPTAGVFVTSTGMDRLGSTSLETLRLQPEEAIVIKLFESDSYSS</sequence>
<evidence type="ECO:0000313" key="4">
    <source>
        <dbReference type="Ensembl" id="ENSOTSP00005093517.2"/>
    </source>
</evidence>
<dbReference type="GO" id="GO:0015823">
    <property type="term" value="P:phenylalanine transport"/>
    <property type="evidence" value="ECO:0007669"/>
    <property type="project" value="TreeGrafter"/>
</dbReference>
<dbReference type="InterPro" id="IPR006047">
    <property type="entry name" value="GH13_cat_dom"/>
</dbReference>
<dbReference type="GO" id="GO:1903801">
    <property type="term" value="P:L-leucine import across plasma membrane"/>
    <property type="evidence" value="ECO:0007669"/>
    <property type="project" value="TreeGrafter"/>
</dbReference>
<dbReference type="GeneTree" id="ENSGT00940000167255"/>
<dbReference type="Proteomes" id="UP000694402">
    <property type="component" value="Unassembled WGS sequence"/>
</dbReference>
<keyword evidence="1" id="KW-0472">Membrane</keyword>
<feature type="transmembrane region" description="Helical" evidence="1">
    <location>
        <begin position="79"/>
        <end position="99"/>
    </location>
</feature>
<evidence type="ECO:0000259" key="2">
    <source>
        <dbReference type="Pfam" id="PF00128"/>
    </source>
</evidence>
<dbReference type="Ensembl" id="ENSOTST00005101397.2">
    <property type="protein sequence ID" value="ENSOTSP00005093517.2"/>
    <property type="gene ID" value="ENSOTSG00005043673.2"/>
</dbReference>
<accession>A0A8C8JMF1</accession>
<dbReference type="GO" id="GO:0016324">
    <property type="term" value="C:apical plasma membrane"/>
    <property type="evidence" value="ECO:0007669"/>
    <property type="project" value="TreeGrafter"/>
</dbReference>
<dbReference type="InterPro" id="IPR042280">
    <property type="entry name" value="SLC3A2"/>
</dbReference>
<dbReference type="GO" id="GO:0015190">
    <property type="term" value="F:L-leucine transmembrane transporter activity"/>
    <property type="evidence" value="ECO:0007669"/>
    <property type="project" value="TreeGrafter"/>
</dbReference>
<dbReference type="AlphaFoldDB" id="A0A8C8JMF1"/>
<dbReference type="GO" id="GO:0016323">
    <property type="term" value="C:basolateral plasma membrane"/>
    <property type="evidence" value="ECO:0007669"/>
    <property type="project" value="TreeGrafter"/>
</dbReference>
<reference evidence="4" key="2">
    <citation type="submission" date="2025-09" db="UniProtKB">
        <authorList>
            <consortium name="Ensembl"/>
        </authorList>
    </citation>
    <scope>IDENTIFICATION</scope>
</reference>
<dbReference type="PANTHER" id="PTHR46673:SF2">
    <property type="entry name" value="4F2 CELL-SURFACE ANTIGEN HEAVY CHAIN-LIKE"/>
    <property type="match status" value="1"/>
</dbReference>
<feature type="domain" description="Solute carrier family 3 member 2 N-terminal" evidence="3">
    <location>
        <begin position="54"/>
        <end position="115"/>
    </location>
</feature>
<keyword evidence="5" id="KW-1185">Reference proteome</keyword>
<dbReference type="Pfam" id="PF00128">
    <property type="entry name" value="Alpha-amylase"/>
    <property type="match status" value="1"/>
</dbReference>
<dbReference type="RefSeq" id="XP_042151807.1">
    <property type="nucleotide sequence ID" value="XM_042295873.1"/>
</dbReference>
<keyword evidence="1" id="KW-0812">Transmembrane</keyword>
<gene>
    <name evidence="4" type="primary">LOC112265079</name>
</gene>
<evidence type="ECO:0000259" key="3">
    <source>
        <dbReference type="Pfam" id="PF16028"/>
    </source>
</evidence>
<proteinExistence type="predicted"/>
<dbReference type="GO" id="GO:0015180">
    <property type="term" value="F:L-alanine transmembrane transporter activity"/>
    <property type="evidence" value="ECO:0007669"/>
    <property type="project" value="TreeGrafter"/>
</dbReference>
<protein>
    <submittedName>
        <fullName evidence="4">Uncharacterized protein</fullName>
    </submittedName>
</protein>
<dbReference type="GeneID" id="112265079"/>
<dbReference type="InterPro" id="IPR031984">
    <property type="entry name" value="SLC3A2_N"/>
</dbReference>
<reference evidence="4" key="1">
    <citation type="submission" date="2025-08" db="UniProtKB">
        <authorList>
            <consortium name="Ensembl"/>
        </authorList>
    </citation>
    <scope>IDENTIFICATION</scope>
</reference>
<evidence type="ECO:0000256" key="1">
    <source>
        <dbReference type="SAM" id="Phobius"/>
    </source>
</evidence>
<dbReference type="PANTHER" id="PTHR46673">
    <property type="entry name" value="4F2 CELL-SURFACE ANTIGEN HEAVY CHAIN"/>
    <property type="match status" value="1"/>
</dbReference>
<feature type="domain" description="Glycosyl hydrolase family 13 catalytic" evidence="2">
    <location>
        <begin position="139"/>
        <end position="200"/>
    </location>
</feature>
<dbReference type="Pfam" id="PF16028">
    <property type="entry name" value="SLC3A2_N"/>
    <property type="match status" value="1"/>
</dbReference>
<name>A0A8C8JMF1_ONCTS</name>
<organism evidence="4 5">
    <name type="scientific">Oncorhynchus tshawytscha</name>
    <name type="common">Chinook salmon</name>
    <name type="synonym">Salmo tshawytscha</name>
    <dbReference type="NCBI Taxonomy" id="74940"/>
    <lineage>
        <taxon>Eukaryota</taxon>
        <taxon>Metazoa</taxon>
        <taxon>Chordata</taxon>
        <taxon>Craniata</taxon>
        <taxon>Vertebrata</taxon>
        <taxon>Euteleostomi</taxon>
        <taxon>Actinopterygii</taxon>
        <taxon>Neopterygii</taxon>
        <taxon>Teleostei</taxon>
        <taxon>Protacanthopterygii</taxon>
        <taxon>Salmoniformes</taxon>
        <taxon>Salmonidae</taxon>
        <taxon>Salmoninae</taxon>
        <taxon>Oncorhynchus</taxon>
    </lineage>
</organism>
<evidence type="ECO:0000313" key="5">
    <source>
        <dbReference type="Proteomes" id="UP000694402"/>
    </source>
</evidence>
<dbReference type="GO" id="GO:1904273">
    <property type="term" value="P:L-alanine import across plasma membrane"/>
    <property type="evidence" value="ECO:0007669"/>
    <property type="project" value="TreeGrafter"/>
</dbReference>
<dbReference type="GO" id="GO:0015173">
    <property type="term" value="F:aromatic amino acid transmembrane transporter activity"/>
    <property type="evidence" value="ECO:0007669"/>
    <property type="project" value="TreeGrafter"/>
</dbReference>